<dbReference type="GO" id="GO:0016787">
    <property type="term" value="F:hydrolase activity"/>
    <property type="evidence" value="ECO:0007669"/>
    <property type="project" value="UniProtKB-KW"/>
</dbReference>
<dbReference type="Pfam" id="PF02230">
    <property type="entry name" value="Abhydrolase_2"/>
    <property type="match status" value="1"/>
</dbReference>
<comment type="caution">
    <text evidence="4">The sequence shown here is derived from an EMBL/GenBank/DDBJ whole genome shotgun (WGS) entry which is preliminary data.</text>
</comment>
<name>A0ABW8TB64_9CLOT</name>
<accession>A0ABW8TB64</accession>
<protein>
    <submittedName>
        <fullName evidence="4">Alpha/beta hydrolase</fullName>
    </submittedName>
</protein>
<feature type="domain" description="Phospholipase/carboxylesterase/thioesterase" evidence="3">
    <location>
        <begin position="177"/>
        <end position="296"/>
    </location>
</feature>
<evidence type="ECO:0000256" key="2">
    <source>
        <dbReference type="ARBA" id="ARBA00022801"/>
    </source>
</evidence>
<evidence type="ECO:0000313" key="5">
    <source>
        <dbReference type="Proteomes" id="UP001623592"/>
    </source>
</evidence>
<evidence type="ECO:0000256" key="1">
    <source>
        <dbReference type="ARBA" id="ARBA00022729"/>
    </source>
</evidence>
<dbReference type="EMBL" id="JBJIAA010000001">
    <property type="protein sequence ID" value="MFL0248948.1"/>
    <property type="molecule type" value="Genomic_DNA"/>
</dbReference>
<dbReference type="InterPro" id="IPR003140">
    <property type="entry name" value="PLipase/COase/thioEstase"/>
</dbReference>
<keyword evidence="1" id="KW-0732">Signal</keyword>
<dbReference type="Proteomes" id="UP001623592">
    <property type="component" value="Unassembled WGS sequence"/>
</dbReference>
<dbReference type="InterPro" id="IPR029058">
    <property type="entry name" value="AB_hydrolase_fold"/>
</dbReference>
<sequence length="314" mass="36576">MFEMKVKAFEEFDESCSELYDKGNLEELIVFLKSNRKFGEYMDDLIDFDVILYYIELGKMDKALELLNGYLDEGKWFIPKFLKEIWDKEEFKAYVESWMEVSEKGKLASKPKMRISLPKNYNKDKKYPLFIALHNSNGHAEYFRAHWQSQKLEEEYIVLTPQSSQLFHSFSYCWDDKEKAYKEIRNAYENVIDKYSVDQENIIIGGFSQGGELAIDIALKTSLLQIKGVIALNASEVELDLNTIENAHKKGIKAVIIAGENDKKFEVQKKISNLFIEAGLKNRFIIKKGLGHWFPEDLPEIIDSSLEFIKDKPL</sequence>
<dbReference type="RefSeq" id="WP_406785626.1">
    <property type="nucleotide sequence ID" value="NZ_JBJIAA010000001.1"/>
</dbReference>
<reference evidence="4 5" key="1">
    <citation type="submission" date="2024-11" db="EMBL/GenBank/DDBJ databases">
        <authorList>
            <person name="Heng Y.C."/>
            <person name="Lim A.C.H."/>
            <person name="Lee J.K.Y."/>
            <person name="Kittelmann S."/>
        </authorList>
    </citation>
    <scope>NUCLEOTIDE SEQUENCE [LARGE SCALE GENOMIC DNA]</scope>
    <source>
        <strain evidence="4 5">WILCCON 0114</strain>
    </source>
</reference>
<dbReference type="SUPFAM" id="SSF53474">
    <property type="entry name" value="alpha/beta-Hydrolases"/>
    <property type="match status" value="1"/>
</dbReference>
<organism evidence="4 5">
    <name type="scientific">Clostridium neuense</name>
    <dbReference type="NCBI Taxonomy" id="1728934"/>
    <lineage>
        <taxon>Bacteria</taxon>
        <taxon>Bacillati</taxon>
        <taxon>Bacillota</taxon>
        <taxon>Clostridia</taxon>
        <taxon>Eubacteriales</taxon>
        <taxon>Clostridiaceae</taxon>
        <taxon>Clostridium</taxon>
    </lineage>
</organism>
<evidence type="ECO:0000259" key="3">
    <source>
        <dbReference type="Pfam" id="PF02230"/>
    </source>
</evidence>
<keyword evidence="2 4" id="KW-0378">Hydrolase</keyword>
<dbReference type="Gene3D" id="3.40.50.1820">
    <property type="entry name" value="alpha/beta hydrolase"/>
    <property type="match status" value="1"/>
</dbReference>
<keyword evidence="5" id="KW-1185">Reference proteome</keyword>
<dbReference type="InterPro" id="IPR050955">
    <property type="entry name" value="Plant_Biomass_Hydrol_Est"/>
</dbReference>
<proteinExistence type="predicted"/>
<dbReference type="PANTHER" id="PTHR43037:SF5">
    <property type="entry name" value="FERULOYL ESTERASE"/>
    <property type="match status" value="1"/>
</dbReference>
<dbReference type="PANTHER" id="PTHR43037">
    <property type="entry name" value="UNNAMED PRODUCT-RELATED"/>
    <property type="match status" value="1"/>
</dbReference>
<gene>
    <name evidence="4" type="ORF">ACJDT4_00820</name>
</gene>
<evidence type="ECO:0000313" key="4">
    <source>
        <dbReference type="EMBL" id="MFL0248948.1"/>
    </source>
</evidence>